<keyword evidence="3" id="KW-1185">Reference proteome</keyword>
<reference evidence="2 3" key="1">
    <citation type="journal article" date="2023" name="Commun. Biol.">
        <title>Reorganization of the ancestral sex-determining regions during the evolution of trioecy in Pleodorina starrii.</title>
        <authorList>
            <person name="Takahashi K."/>
            <person name="Suzuki S."/>
            <person name="Kawai-Toyooka H."/>
            <person name="Yamamoto K."/>
            <person name="Hamaji T."/>
            <person name="Ootsuki R."/>
            <person name="Yamaguchi H."/>
            <person name="Kawachi M."/>
            <person name="Higashiyama T."/>
            <person name="Nozaki H."/>
        </authorList>
    </citation>
    <scope>NUCLEOTIDE SEQUENCE [LARGE SCALE GENOMIC DNA]</scope>
    <source>
        <strain evidence="2 3">NIES-4479</strain>
    </source>
</reference>
<accession>A0A9W6BPU4</accession>
<feature type="compositionally biased region" description="Low complexity" evidence="1">
    <location>
        <begin position="84"/>
        <end position="111"/>
    </location>
</feature>
<protein>
    <submittedName>
        <fullName evidence="2">Uncharacterized protein</fullName>
    </submittedName>
</protein>
<comment type="caution">
    <text evidence="2">The sequence shown here is derived from an EMBL/GenBank/DDBJ whole genome shotgun (WGS) entry which is preliminary data.</text>
</comment>
<name>A0A9W6BPU4_9CHLO</name>
<dbReference type="AlphaFoldDB" id="A0A9W6BPU4"/>
<gene>
    <name evidence="2" type="primary">PLEST007806</name>
    <name evidence="2" type="ORF">PLESTB_000972800</name>
</gene>
<evidence type="ECO:0000313" key="3">
    <source>
        <dbReference type="Proteomes" id="UP001165080"/>
    </source>
</evidence>
<feature type="compositionally biased region" description="Polar residues" evidence="1">
    <location>
        <begin position="112"/>
        <end position="121"/>
    </location>
</feature>
<feature type="region of interest" description="Disordered" evidence="1">
    <location>
        <begin position="1"/>
        <end position="51"/>
    </location>
</feature>
<evidence type="ECO:0000313" key="2">
    <source>
        <dbReference type="EMBL" id="GLC55326.1"/>
    </source>
</evidence>
<dbReference type="OrthoDB" id="550963at2759"/>
<organism evidence="2 3">
    <name type="scientific">Pleodorina starrii</name>
    <dbReference type="NCBI Taxonomy" id="330485"/>
    <lineage>
        <taxon>Eukaryota</taxon>
        <taxon>Viridiplantae</taxon>
        <taxon>Chlorophyta</taxon>
        <taxon>core chlorophytes</taxon>
        <taxon>Chlorophyceae</taxon>
        <taxon>CS clade</taxon>
        <taxon>Chlamydomonadales</taxon>
        <taxon>Volvocaceae</taxon>
        <taxon>Pleodorina</taxon>
    </lineage>
</organism>
<feature type="compositionally biased region" description="Acidic residues" evidence="1">
    <location>
        <begin position="159"/>
        <end position="172"/>
    </location>
</feature>
<feature type="region of interest" description="Disordered" evidence="1">
    <location>
        <begin position="69"/>
        <end position="215"/>
    </location>
</feature>
<sequence>MNGTSRGFEEPIAGQVERPLGGSPLGLPAELGGHPEADHAERGQLPPKARFTHAYKRGLLAHHAEEAPVCSGLPQGTSIAPDNTAPAPGTTAASATSPRASPPSATGGAPSQPQAPLTSASPDPAPRRQLKHPLDLGVPGDLGSNPSPGATAARGAPYDSDEEGDADADVDADPLHRGAKAVRLSTSKIQGRAEPRRPRIGPQYQAFVPPWPPGQ</sequence>
<proteinExistence type="predicted"/>
<evidence type="ECO:0000256" key="1">
    <source>
        <dbReference type="SAM" id="MobiDB-lite"/>
    </source>
</evidence>
<dbReference type="Proteomes" id="UP001165080">
    <property type="component" value="Unassembled WGS sequence"/>
</dbReference>
<feature type="compositionally biased region" description="Basic and acidic residues" evidence="1">
    <location>
        <begin position="33"/>
        <end position="42"/>
    </location>
</feature>
<dbReference type="EMBL" id="BRXU01000012">
    <property type="protein sequence ID" value="GLC55326.1"/>
    <property type="molecule type" value="Genomic_DNA"/>
</dbReference>